<proteinExistence type="inferred from homology"/>
<feature type="compositionally biased region" description="Polar residues" evidence="5">
    <location>
        <begin position="612"/>
        <end position="629"/>
    </location>
</feature>
<dbReference type="InterPro" id="IPR045850">
    <property type="entry name" value="TRM2_met"/>
</dbReference>
<dbReference type="OrthoDB" id="10250660at2759"/>
<keyword evidence="2 4" id="KW-0808">Transferase</keyword>
<dbReference type="VEuPathDB" id="FungiDB:LCOR_03305.1"/>
<protein>
    <submittedName>
        <fullName evidence="6">Trna (Uracil-5-)-methyltransferase homolog a</fullName>
    </submittedName>
</protein>
<dbReference type="InterPro" id="IPR010280">
    <property type="entry name" value="U5_MeTrfase_fam"/>
</dbReference>
<accession>A0A068RP25</accession>
<dbReference type="Pfam" id="PF05958">
    <property type="entry name" value="tRNA_U5-meth_tr"/>
    <property type="match status" value="1"/>
</dbReference>
<comment type="similarity">
    <text evidence="4">Belongs to the class I-like SAM-binding methyltransferase superfamily. RNA M5U methyltransferase family.</text>
</comment>
<name>A0A068RP25_9FUNG</name>
<organism evidence="6 7">
    <name type="scientific">Lichtheimia corymbifera JMRC:FSU:9682</name>
    <dbReference type="NCBI Taxonomy" id="1263082"/>
    <lineage>
        <taxon>Eukaryota</taxon>
        <taxon>Fungi</taxon>
        <taxon>Fungi incertae sedis</taxon>
        <taxon>Mucoromycota</taxon>
        <taxon>Mucoromycotina</taxon>
        <taxon>Mucoromycetes</taxon>
        <taxon>Mucorales</taxon>
        <taxon>Lichtheimiaceae</taxon>
        <taxon>Lichtheimia</taxon>
    </lineage>
</organism>
<feature type="region of interest" description="Disordered" evidence="5">
    <location>
        <begin position="584"/>
        <end position="635"/>
    </location>
</feature>
<dbReference type="PANTHER" id="PTHR45904">
    <property type="entry name" value="TRNA (URACIL-5-)-METHYLTRANSFERASE"/>
    <property type="match status" value="1"/>
</dbReference>
<dbReference type="SUPFAM" id="SSF53335">
    <property type="entry name" value="S-adenosyl-L-methionine-dependent methyltransferases"/>
    <property type="match status" value="1"/>
</dbReference>
<dbReference type="Gene3D" id="2.40.50.1070">
    <property type="match status" value="1"/>
</dbReference>
<feature type="binding site" evidence="4">
    <location>
        <position position="396"/>
    </location>
    <ligand>
        <name>S-adenosyl-L-methionine</name>
        <dbReference type="ChEBI" id="CHEBI:59789"/>
    </ligand>
</feature>
<feature type="active site" description="Nucleophile" evidence="4">
    <location>
        <position position="524"/>
    </location>
</feature>
<feature type="compositionally biased region" description="Basic and acidic residues" evidence="5">
    <location>
        <begin position="114"/>
        <end position="125"/>
    </location>
</feature>
<keyword evidence="3 4" id="KW-0949">S-adenosyl-L-methionine</keyword>
<keyword evidence="7" id="KW-1185">Reference proteome</keyword>
<sequence length="635" mass="71713">MFSYAKSLLQSVFTRKRPLESDTEDQDVKRAKIDSRDNQDGFHRIRITNFPKKDWKTVRKQLIERGLKSMSKAPKWDYAIITASSEEEAKDMLSKLEGYEFKGKKIEAEYTHESKAKYEQRMQKLDKKKRPNNKKDQNPEDDTRTPAEKLADQVTPLHKLSYEEQLVKKDRNNRKVLDKLKWKLMNTKDVPADKREQLAWIKARKGPICDIEKPIGSPNVNGYRTKCEFTIGHDLDGKPTVGFLLGLYKLGITAVLDPSDCLNVPDIAKRIARAMQDYVRESEYPVYSRSEKVGVWRTLLTKTQSTGEVMILVQMNTDTLSEDQVAKEKQKLIEYWNDFKNQQGGAEVTTLLFQAWNGPSNGITDRAPVEVLTGDGIVHEELLGCKFRISSSSFFQVNTAATEILYSKCAEWCNVGHGKKTTLLDLCCGTGTIGITMAKSVDRVIGIEMVPEAIVDAGKNCALNDIKNIEYYTGKVEDKVNVISTASNEEVVAVLDPPRSGVHPSVIQAIRGSPLIKRVVYISCDSRQALDDFVGLCKATSKKYPGSPFRPTRAVSIDLFPHTEHCELVIEFMRDDVLEEYLKENSTDKPTEDVEPNDVNESIVPDVHANEETTNNQKETIPSSSSPVTNEEKET</sequence>
<dbReference type="GO" id="GO:0003723">
    <property type="term" value="F:RNA binding"/>
    <property type="evidence" value="ECO:0007669"/>
    <property type="project" value="TreeGrafter"/>
</dbReference>
<dbReference type="GO" id="GO:0008173">
    <property type="term" value="F:RNA methyltransferase activity"/>
    <property type="evidence" value="ECO:0007669"/>
    <property type="project" value="InterPro"/>
</dbReference>
<gene>
    <name evidence="6" type="ORF">LCOR_03305.1</name>
</gene>
<evidence type="ECO:0000256" key="4">
    <source>
        <dbReference type="PROSITE-ProRule" id="PRU01024"/>
    </source>
</evidence>
<evidence type="ECO:0000256" key="2">
    <source>
        <dbReference type="ARBA" id="ARBA00022679"/>
    </source>
</evidence>
<dbReference type="PROSITE" id="PS51687">
    <property type="entry name" value="SAM_MT_RNA_M5U"/>
    <property type="match status" value="1"/>
</dbReference>
<evidence type="ECO:0000256" key="1">
    <source>
        <dbReference type="ARBA" id="ARBA00022603"/>
    </source>
</evidence>
<reference evidence="6" key="1">
    <citation type="submission" date="2013-08" db="EMBL/GenBank/DDBJ databases">
        <title>Gene expansion shapes genome architecture in the human pathogen Lichtheimia corymbifera: an evolutionary genomics analysis in the ancient terrestrial Mucorales (Mucoromycotina).</title>
        <authorList>
            <person name="Schwartze V.U."/>
            <person name="Winter S."/>
            <person name="Shelest E."/>
            <person name="Marcet-Houben M."/>
            <person name="Horn F."/>
            <person name="Wehner S."/>
            <person name="Hoffmann K."/>
            <person name="Riege K."/>
            <person name="Sammeth M."/>
            <person name="Nowrousian M."/>
            <person name="Valiante V."/>
            <person name="Linde J."/>
            <person name="Jacobsen I.D."/>
            <person name="Marz M."/>
            <person name="Brakhage A.A."/>
            <person name="Gabaldon T."/>
            <person name="Bocker S."/>
            <person name="Voigt K."/>
        </authorList>
    </citation>
    <scope>NUCLEOTIDE SEQUENCE [LARGE SCALE GENOMIC DNA]</scope>
    <source>
        <strain evidence="6">FSU 9682</strain>
    </source>
</reference>
<dbReference type="AlphaFoldDB" id="A0A068RP25"/>
<dbReference type="CDD" id="cd02440">
    <property type="entry name" value="AdoMet_MTases"/>
    <property type="match status" value="1"/>
</dbReference>
<comment type="caution">
    <text evidence="6">The sequence shown here is derived from an EMBL/GenBank/DDBJ whole genome shotgun (WGS) entry which is preliminary data.</text>
</comment>
<evidence type="ECO:0000313" key="6">
    <source>
        <dbReference type="EMBL" id="CDH51739.1"/>
    </source>
</evidence>
<evidence type="ECO:0000313" key="7">
    <source>
        <dbReference type="Proteomes" id="UP000027586"/>
    </source>
</evidence>
<dbReference type="InterPro" id="IPR029063">
    <property type="entry name" value="SAM-dependent_MTases_sf"/>
</dbReference>
<dbReference type="Proteomes" id="UP000027586">
    <property type="component" value="Unassembled WGS sequence"/>
</dbReference>
<comment type="caution">
    <text evidence="4">Lacks conserved residue(s) required for the propagation of feature annotation.</text>
</comment>
<dbReference type="EMBL" id="CBTN010000011">
    <property type="protein sequence ID" value="CDH51739.1"/>
    <property type="molecule type" value="Genomic_DNA"/>
</dbReference>
<dbReference type="GO" id="GO:0006396">
    <property type="term" value="P:RNA processing"/>
    <property type="evidence" value="ECO:0007669"/>
    <property type="project" value="InterPro"/>
</dbReference>
<keyword evidence="1 4" id="KW-0489">Methyltransferase</keyword>
<feature type="binding site" evidence="4">
    <location>
        <position position="496"/>
    </location>
    <ligand>
        <name>S-adenosyl-L-methionine</name>
        <dbReference type="ChEBI" id="CHEBI:59789"/>
    </ligand>
</feature>
<dbReference type="PANTHER" id="PTHR45904:SF2">
    <property type="entry name" value="TRNA (URACIL-5-)-METHYLTRANSFERASE HOMOLOG A"/>
    <property type="match status" value="1"/>
</dbReference>
<dbReference type="Gene3D" id="3.40.50.150">
    <property type="entry name" value="Vaccinia Virus protein VP39"/>
    <property type="match status" value="1"/>
</dbReference>
<evidence type="ECO:0000256" key="5">
    <source>
        <dbReference type="SAM" id="MobiDB-lite"/>
    </source>
</evidence>
<feature type="compositionally biased region" description="Basic and acidic residues" evidence="5">
    <location>
        <begin position="133"/>
        <end position="151"/>
    </location>
</feature>
<evidence type="ECO:0000256" key="3">
    <source>
        <dbReference type="ARBA" id="ARBA00022691"/>
    </source>
</evidence>
<dbReference type="GO" id="GO:0032259">
    <property type="term" value="P:methylation"/>
    <property type="evidence" value="ECO:0007669"/>
    <property type="project" value="UniProtKB-KW"/>
</dbReference>
<feature type="region of interest" description="Disordered" evidence="5">
    <location>
        <begin position="114"/>
        <end position="151"/>
    </location>
</feature>
<dbReference type="STRING" id="1263082.A0A068RP25"/>
<feature type="binding site" evidence="4">
    <location>
        <position position="448"/>
    </location>
    <ligand>
        <name>S-adenosyl-L-methionine</name>
        <dbReference type="ChEBI" id="CHEBI:59789"/>
    </ligand>
</feature>